<dbReference type="Gene3D" id="1.10.1380.10">
    <property type="entry name" value="Neutral endopeptidase , domain2"/>
    <property type="match status" value="1"/>
</dbReference>
<dbReference type="Proteomes" id="UP001176961">
    <property type="component" value="Unassembled WGS sequence"/>
</dbReference>
<keyword evidence="3" id="KW-0645">Protease</keyword>
<keyword evidence="5" id="KW-0378">Hydrolase</keyword>
<dbReference type="GO" id="GO:0004222">
    <property type="term" value="F:metalloendopeptidase activity"/>
    <property type="evidence" value="ECO:0007669"/>
    <property type="project" value="InterPro"/>
</dbReference>
<dbReference type="GO" id="GO:0046872">
    <property type="term" value="F:metal ion binding"/>
    <property type="evidence" value="ECO:0007669"/>
    <property type="project" value="UniProtKB-KW"/>
</dbReference>
<evidence type="ECO:0000256" key="4">
    <source>
        <dbReference type="ARBA" id="ARBA00022723"/>
    </source>
</evidence>
<dbReference type="Pfam" id="PF05649">
    <property type="entry name" value="Peptidase_M13_N"/>
    <property type="match status" value="1"/>
</dbReference>
<keyword evidence="6" id="KW-0862">Zinc</keyword>
<comment type="similarity">
    <text evidence="2">Belongs to the peptidase M13 family.</text>
</comment>
<evidence type="ECO:0000256" key="6">
    <source>
        <dbReference type="ARBA" id="ARBA00022833"/>
    </source>
</evidence>
<feature type="domain" description="Peptidase M13 N-terminal" evidence="9">
    <location>
        <begin position="51"/>
        <end position="454"/>
    </location>
</feature>
<evidence type="ECO:0000256" key="2">
    <source>
        <dbReference type="ARBA" id="ARBA00007357"/>
    </source>
</evidence>
<dbReference type="InterPro" id="IPR000718">
    <property type="entry name" value="Peptidase_M13"/>
</dbReference>
<feature type="domain" description="Peptidase M13 C-terminal" evidence="8">
    <location>
        <begin position="514"/>
        <end position="727"/>
    </location>
</feature>
<dbReference type="InterPro" id="IPR008753">
    <property type="entry name" value="Peptidase_M13_N"/>
</dbReference>
<proteinExistence type="inferred from homology"/>
<keyword evidence="4" id="KW-0479">Metal-binding</keyword>
<evidence type="ECO:0000313" key="10">
    <source>
        <dbReference type="EMBL" id="CAJ0606430.1"/>
    </source>
</evidence>
<gene>
    <name evidence="10" type="ORF">CYNAS_LOCUS18413</name>
</gene>
<evidence type="ECO:0000259" key="8">
    <source>
        <dbReference type="Pfam" id="PF01431"/>
    </source>
</evidence>
<protein>
    <submittedName>
        <fullName evidence="10">Uncharacterized protein</fullName>
    </submittedName>
</protein>
<evidence type="ECO:0000259" key="9">
    <source>
        <dbReference type="Pfam" id="PF05649"/>
    </source>
</evidence>
<dbReference type="AlphaFoldDB" id="A0AA36H933"/>
<evidence type="ECO:0000256" key="3">
    <source>
        <dbReference type="ARBA" id="ARBA00022670"/>
    </source>
</evidence>
<dbReference type="PROSITE" id="PS51885">
    <property type="entry name" value="NEPRILYSIN"/>
    <property type="match status" value="1"/>
</dbReference>
<accession>A0AA36H933</accession>
<keyword evidence="7" id="KW-0482">Metalloprotease</keyword>
<keyword evidence="11" id="KW-1185">Reference proteome</keyword>
<dbReference type="CDD" id="cd08662">
    <property type="entry name" value="M13"/>
    <property type="match status" value="1"/>
</dbReference>
<dbReference type="GO" id="GO:0005886">
    <property type="term" value="C:plasma membrane"/>
    <property type="evidence" value="ECO:0007669"/>
    <property type="project" value="TreeGrafter"/>
</dbReference>
<dbReference type="PANTHER" id="PTHR11733">
    <property type="entry name" value="ZINC METALLOPROTEASE FAMILY M13 NEPRILYSIN-RELATED"/>
    <property type="match status" value="1"/>
</dbReference>
<comment type="caution">
    <text evidence="10">The sequence shown here is derived from an EMBL/GenBank/DDBJ whole genome shotgun (WGS) entry which is preliminary data.</text>
</comment>
<dbReference type="SUPFAM" id="SSF55486">
    <property type="entry name" value="Metalloproteases ('zincins'), catalytic domain"/>
    <property type="match status" value="1"/>
</dbReference>
<comment type="cofactor">
    <cofactor evidence="1">
        <name>Zn(2+)</name>
        <dbReference type="ChEBI" id="CHEBI:29105"/>
    </cofactor>
</comment>
<organism evidence="10 11">
    <name type="scientific">Cylicocyclus nassatus</name>
    <name type="common">Nematode worm</name>
    <dbReference type="NCBI Taxonomy" id="53992"/>
    <lineage>
        <taxon>Eukaryota</taxon>
        <taxon>Metazoa</taxon>
        <taxon>Ecdysozoa</taxon>
        <taxon>Nematoda</taxon>
        <taxon>Chromadorea</taxon>
        <taxon>Rhabditida</taxon>
        <taxon>Rhabditina</taxon>
        <taxon>Rhabditomorpha</taxon>
        <taxon>Strongyloidea</taxon>
        <taxon>Strongylidae</taxon>
        <taxon>Cylicocyclus</taxon>
    </lineage>
</organism>
<dbReference type="InterPro" id="IPR042089">
    <property type="entry name" value="Peptidase_M13_dom_2"/>
</dbReference>
<sequence length="728" mass="84557">MLWVLALTPICYCVPHITPPCEDDSKKISFPAGYDIASEYLTKSINFSADPCEDFFEFTCGNWIANHPIPKHRTTYNHFAMLSDKVQEQMRGEFESNEMFGAKSMNALKAIYKKCMDKNELNRIGAKRLIEDVRRFGVWPMLEGDEKWRVENFDLTSLLIHVSKTRNVHAFIKYYITLDTKNVSRRLIEFDQGDLILGRSSRDYYLDKEKHGKKIEALRSSLISKLELFQGDANLPIDRAKIENDVDELIDFETKMAQILVADEDRRNYSELYNLRHLSDLQELMPLVDWSRFFLAIAPPASYQYLSSDPKVLIVEIDYLRRITEALQATDPRIITNYVLMRYSSNWGREMGEKYEDVTQEFNKIMYGQKQKAPKWKDCTSHIIERLERMQYATSAIYIRKIFDRESKNVTLEMIDDLQEVFREILSNNDWMDGRTKATALDKANQMLRQIAYPDFVLDDQELNEYYDGLDVRDTDSYSEMLEKVARWGIEYSFERLTKPVDRSEYNFNSAIVNAYYSPTSNSIKFPAAILQAPFFHHTFPSTANRLRALNYGGMGAVIGHEITHGFDDKGRQFDANGNLREWWDEGVKRNFENRAQCIINQYGNIEVPGTGLKINGKLTQGENIADNGGVKQAYRAYKAYLEKHGGEEERIKGMEQYNNEQMFFLGYATMWCGHLTNDELINRVLTDPHAPQRYRVNQVLANQPEFAAAFKCKEGSAMNPTERCAVW</sequence>
<dbReference type="Gene3D" id="3.40.390.10">
    <property type="entry name" value="Collagenase (Catalytic Domain)"/>
    <property type="match status" value="1"/>
</dbReference>
<dbReference type="InterPro" id="IPR024079">
    <property type="entry name" value="MetalloPept_cat_dom_sf"/>
</dbReference>
<dbReference type="InterPro" id="IPR018497">
    <property type="entry name" value="Peptidase_M13_C"/>
</dbReference>
<dbReference type="PRINTS" id="PR00786">
    <property type="entry name" value="NEPRILYSIN"/>
</dbReference>
<name>A0AA36H933_CYLNA</name>
<dbReference type="Pfam" id="PF01431">
    <property type="entry name" value="Peptidase_M13"/>
    <property type="match status" value="1"/>
</dbReference>
<evidence type="ECO:0000256" key="1">
    <source>
        <dbReference type="ARBA" id="ARBA00001947"/>
    </source>
</evidence>
<evidence type="ECO:0000256" key="5">
    <source>
        <dbReference type="ARBA" id="ARBA00022801"/>
    </source>
</evidence>
<dbReference type="EMBL" id="CATQJL010000316">
    <property type="protein sequence ID" value="CAJ0606430.1"/>
    <property type="molecule type" value="Genomic_DNA"/>
</dbReference>
<reference evidence="10" key="1">
    <citation type="submission" date="2023-07" db="EMBL/GenBank/DDBJ databases">
        <authorList>
            <consortium name="CYATHOMIX"/>
        </authorList>
    </citation>
    <scope>NUCLEOTIDE SEQUENCE</scope>
    <source>
        <strain evidence="10">N/A</strain>
    </source>
</reference>
<dbReference type="GO" id="GO:0016485">
    <property type="term" value="P:protein processing"/>
    <property type="evidence" value="ECO:0007669"/>
    <property type="project" value="TreeGrafter"/>
</dbReference>
<dbReference type="PANTHER" id="PTHR11733:SF237">
    <property type="entry name" value="NEPRILYSIN-LIKE 4"/>
    <property type="match status" value="1"/>
</dbReference>
<evidence type="ECO:0000256" key="7">
    <source>
        <dbReference type="ARBA" id="ARBA00023049"/>
    </source>
</evidence>
<evidence type="ECO:0000313" key="11">
    <source>
        <dbReference type="Proteomes" id="UP001176961"/>
    </source>
</evidence>